<proteinExistence type="predicted"/>
<dbReference type="AlphaFoldDB" id="L0EUB6"/>
<dbReference type="PANTHER" id="PTHR43574">
    <property type="entry name" value="EPIMERASE-RELATED"/>
    <property type="match status" value="1"/>
</dbReference>
<organism evidence="2 3">
    <name type="scientific">Liberibacter crescens (strain BT-1)</name>
    <dbReference type="NCBI Taxonomy" id="1215343"/>
    <lineage>
        <taxon>Bacteria</taxon>
        <taxon>Pseudomonadati</taxon>
        <taxon>Pseudomonadota</taxon>
        <taxon>Alphaproteobacteria</taxon>
        <taxon>Hyphomicrobiales</taxon>
        <taxon>Rhizobiaceae</taxon>
        <taxon>Liberibacter</taxon>
    </lineage>
</organism>
<evidence type="ECO:0000313" key="3">
    <source>
        <dbReference type="Proteomes" id="UP000010799"/>
    </source>
</evidence>
<keyword evidence="3" id="KW-1185">Reference proteome</keyword>
<evidence type="ECO:0000256" key="1">
    <source>
        <dbReference type="ARBA" id="ARBA00023027"/>
    </source>
</evidence>
<dbReference type="EMBL" id="CP003789">
    <property type="protein sequence ID" value="AGA65139.1"/>
    <property type="molecule type" value="Genomic_DNA"/>
</dbReference>
<gene>
    <name evidence="2" type="ordered locus">B488_11470</name>
</gene>
<protein>
    <submittedName>
        <fullName evidence="2">Nucleoside-diphosphate-sugar epimerase</fullName>
    </submittedName>
</protein>
<accession>L0EUB6</accession>
<dbReference type="STRING" id="1215343.B488_11470"/>
<reference evidence="2 3" key="1">
    <citation type="journal article" date="2012" name="Stand. Genomic Sci.">
        <title>Complete genome sequence of Liberibacter crescens BT-1.</title>
        <authorList>
            <person name="Leonard M.T."/>
            <person name="Fagen J.R."/>
            <person name="Davis-Richardson A.G."/>
            <person name="Davis M.J."/>
            <person name="Triplett E.W."/>
        </authorList>
    </citation>
    <scope>NUCLEOTIDE SEQUENCE [LARGE SCALE GENOMIC DNA]</scope>
    <source>
        <strain evidence="2 3">BT-1</strain>
    </source>
</reference>
<dbReference type="KEGG" id="lcc:B488_11470"/>
<dbReference type="eggNOG" id="COG0451">
    <property type="taxonomic scope" value="Bacteria"/>
</dbReference>
<dbReference type="HOGENOM" id="CLU_1487314_0_0_5"/>
<dbReference type="Proteomes" id="UP000010799">
    <property type="component" value="Chromosome"/>
</dbReference>
<evidence type="ECO:0000313" key="2">
    <source>
        <dbReference type="EMBL" id="AGA65139.1"/>
    </source>
</evidence>
<sequence length="289" mass="32652">MHLMIFGAGYTGRAIAQQAMQNGIKTSVTSRSILKIEELRYMGLSAFLFDGKEILPTLKETMHSVTHLVQAIAPNDTGDPLIHLIDQALLSFLPNLRWIGYISTTSVYGNHDGRWVTEKTPAQPLSCQSKKRLGIETQWLRIGEILKATTIILRLSGIYGPQRNAFISLETGTAKRLIKKIQVFNRIRVEDIARSVIFLIKNNISGIINITDDEPAPPQDVITTASILMKILPPPEQLFEEVTLSGITKSFYGENKRVSNAKIKNLGFHFLYPNYRMSLQQLWESKQWK</sequence>
<dbReference type="InterPro" id="IPR036291">
    <property type="entry name" value="NAD(P)-bd_dom_sf"/>
</dbReference>
<dbReference type="SUPFAM" id="SSF51735">
    <property type="entry name" value="NAD(P)-binding Rossmann-fold domains"/>
    <property type="match status" value="1"/>
</dbReference>
<name>L0EUB6_LIBCB</name>
<keyword evidence="1" id="KW-0520">NAD</keyword>
<dbReference type="CDD" id="cd05266">
    <property type="entry name" value="SDR_a4"/>
    <property type="match status" value="1"/>
</dbReference>
<dbReference type="Gene3D" id="3.40.50.720">
    <property type="entry name" value="NAD(P)-binding Rossmann-like Domain"/>
    <property type="match status" value="1"/>
</dbReference>